<dbReference type="InterPro" id="IPR051317">
    <property type="entry name" value="Gfo/Idh/MocA_oxidoreduct"/>
</dbReference>
<evidence type="ECO:0000313" key="7">
    <source>
        <dbReference type="Proteomes" id="UP000030669"/>
    </source>
</evidence>
<feature type="domain" description="Gfo/Idh/MocA-like oxidoreductase C-terminal" evidence="5">
    <location>
        <begin position="160"/>
        <end position="379"/>
    </location>
</feature>
<feature type="non-terminal residue" evidence="6">
    <location>
        <position position="383"/>
    </location>
</feature>
<dbReference type="Gene3D" id="3.30.360.10">
    <property type="entry name" value="Dihydrodipicolinate Reductase, domain 2"/>
    <property type="match status" value="1"/>
</dbReference>
<dbReference type="SUPFAM" id="SSF51735">
    <property type="entry name" value="NAD(P)-binding Rossmann-fold domains"/>
    <property type="match status" value="1"/>
</dbReference>
<dbReference type="InterPro" id="IPR036291">
    <property type="entry name" value="NAD(P)-bd_dom_sf"/>
</dbReference>
<keyword evidence="3" id="KW-0812">Transmembrane</keyword>
<dbReference type="AlphaFoldDB" id="S7QJN6"/>
<keyword evidence="7" id="KW-1185">Reference proteome</keyword>
<dbReference type="RefSeq" id="XP_007861657.1">
    <property type="nucleotide sequence ID" value="XM_007863466.1"/>
</dbReference>
<dbReference type="Proteomes" id="UP000030669">
    <property type="component" value="Unassembled WGS sequence"/>
</dbReference>
<dbReference type="InterPro" id="IPR004104">
    <property type="entry name" value="Gfo/Idh/MocA-like_OxRdtase_C"/>
</dbReference>
<dbReference type="EMBL" id="KB469297">
    <property type="protein sequence ID" value="EPQ59911.1"/>
    <property type="molecule type" value="Genomic_DNA"/>
</dbReference>
<dbReference type="PANTHER" id="PTHR43708:SF5">
    <property type="entry name" value="CONSERVED EXPRESSED OXIDOREDUCTASE (EUROFUNG)-RELATED"/>
    <property type="match status" value="1"/>
</dbReference>
<evidence type="ECO:0000259" key="5">
    <source>
        <dbReference type="Pfam" id="PF02894"/>
    </source>
</evidence>
<dbReference type="eggNOG" id="KOG2742">
    <property type="taxonomic scope" value="Eukaryota"/>
</dbReference>
<evidence type="ECO:0000256" key="1">
    <source>
        <dbReference type="ARBA" id="ARBA00010928"/>
    </source>
</evidence>
<dbReference type="Gene3D" id="3.40.50.720">
    <property type="entry name" value="NAD(P)-binding Rossmann-like Domain"/>
    <property type="match status" value="1"/>
</dbReference>
<keyword evidence="3" id="KW-1133">Transmembrane helix</keyword>
<name>S7QJN6_GLOTA</name>
<evidence type="ECO:0000259" key="4">
    <source>
        <dbReference type="Pfam" id="PF01408"/>
    </source>
</evidence>
<evidence type="ECO:0000256" key="3">
    <source>
        <dbReference type="SAM" id="Phobius"/>
    </source>
</evidence>
<dbReference type="GO" id="GO:0000166">
    <property type="term" value="F:nucleotide binding"/>
    <property type="evidence" value="ECO:0007669"/>
    <property type="project" value="InterPro"/>
</dbReference>
<dbReference type="HOGENOM" id="CLU_023194_19_0_1"/>
<dbReference type="STRING" id="670483.S7QJN6"/>
<dbReference type="OrthoDB" id="446809at2759"/>
<evidence type="ECO:0008006" key="8">
    <source>
        <dbReference type="Google" id="ProtNLM"/>
    </source>
</evidence>
<feature type="transmembrane region" description="Helical" evidence="3">
    <location>
        <begin position="7"/>
        <end position="31"/>
    </location>
</feature>
<comment type="similarity">
    <text evidence="1">Belongs to the Gfo/Idh/MocA family.</text>
</comment>
<reference evidence="6 7" key="1">
    <citation type="journal article" date="2012" name="Science">
        <title>The Paleozoic origin of enzymatic lignin decomposition reconstructed from 31 fungal genomes.</title>
        <authorList>
            <person name="Floudas D."/>
            <person name="Binder M."/>
            <person name="Riley R."/>
            <person name="Barry K."/>
            <person name="Blanchette R.A."/>
            <person name="Henrissat B."/>
            <person name="Martinez A.T."/>
            <person name="Otillar R."/>
            <person name="Spatafora J.W."/>
            <person name="Yadav J.S."/>
            <person name="Aerts A."/>
            <person name="Benoit I."/>
            <person name="Boyd A."/>
            <person name="Carlson A."/>
            <person name="Copeland A."/>
            <person name="Coutinho P.M."/>
            <person name="de Vries R.P."/>
            <person name="Ferreira P."/>
            <person name="Findley K."/>
            <person name="Foster B."/>
            <person name="Gaskell J."/>
            <person name="Glotzer D."/>
            <person name="Gorecki P."/>
            <person name="Heitman J."/>
            <person name="Hesse C."/>
            <person name="Hori C."/>
            <person name="Igarashi K."/>
            <person name="Jurgens J.A."/>
            <person name="Kallen N."/>
            <person name="Kersten P."/>
            <person name="Kohler A."/>
            <person name="Kuees U."/>
            <person name="Kumar T.K.A."/>
            <person name="Kuo A."/>
            <person name="LaButti K."/>
            <person name="Larrondo L.F."/>
            <person name="Lindquist E."/>
            <person name="Ling A."/>
            <person name="Lombard V."/>
            <person name="Lucas S."/>
            <person name="Lundell T."/>
            <person name="Martin R."/>
            <person name="McLaughlin D.J."/>
            <person name="Morgenstern I."/>
            <person name="Morin E."/>
            <person name="Murat C."/>
            <person name="Nagy L.G."/>
            <person name="Nolan M."/>
            <person name="Ohm R.A."/>
            <person name="Patyshakuliyeva A."/>
            <person name="Rokas A."/>
            <person name="Ruiz-Duenas F.J."/>
            <person name="Sabat G."/>
            <person name="Salamov A."/>
            <person name="Samejima M."/>
            <person name="Schmutz J."/>
            <person name="Slot J.C."/>
            <person name="St John F."/>
            <person name="Stenlid J."/>
            <person name="Sun H."/>
            <person name="Sun S."/>
            <person name="Syed K."/>
            <person name="Tsang A."/>
            <person name="Wiebenga A."/>
            <person name="Young D."/>
            <person name="Pisabarro A."/>
            <person name="Eastwood D.C."/>
            <person name="Martin F."/>
            <person name="Cullen D."/>
            <person name="Grigoriev I.V."/>
            <person name="Hibbett D.S."/>
        </authorList>
    </citation>
    <scope>NUCLEOTIDE SEQUENCE [LARGE SCALE GENOMIC DNA]</scope>
    <source>
        <strain evidence="6 7">ATCC 11539</strain>
    </source>
</reference>
<accession>S7QJN6</accession>
<keyword evidence="2" id="KW-0560">Oxidoreductase</keyword>
<sequence>MSKPIKTCVIGVGLGGLVFHVPFVLILPQYFTLHAVMERNPAAPNRGKAHERFDGKGSINMSNVKIHRSLDAVLGDPEVELVVVTTPSETHYSLAKAALEAGKHVLVDKPVTATAAQAKELGALAKSKGVVLYPFQNRRWDSDFLALRRLLALPSSSPQSLGNIHDFESHYDRYRDTLKGTWKDEPKPANGQTYDLGAHLIDQALVLFGRPEKVTAFISNMRGIGHPDVDDNFTIIFHYPPPSGSQHPLTVILRASILSARSPQLRFVVRGTKGTFVKYGLDVQEDQIKEMANPEGILTDAGYGKEPKDIWGTVQNLKGEQVVTSTWPTEEAGCYVELWKNLAEVIRNGKEQAVKWEESAAVIEIIELAYLSSKEGKTIVVPK</sequence>
<dbReference type="PANTHER" id="PTHR43708">
    <property type="entry name" value="CONSERVED EXPRESSED OXIDOREDUCTASE (EUROFUNG)"/>
    <property type="match status" value="1"/>
</dbReference>
<evidence type="ECO:0000256" key="2">
    <source>
        <dbReference type="ARBA" id="ARBA00023002"/>
    </source>
</evidence>
<dbReference type="Pfam" id="PF01408">
    <property type="entry name" value="GFO_IDH_MocA"/>
    <property type="match status" value="1"/>
</dbReference>
<proteinExistence type="inferred from homology"/>
<dbReference type="OMA" id="RFERWRP"/>
<dbReference type="KEGG" id="gtr:GLOTRDRAFT_27456"/>
<protein>
    <recommendedName>
        <fullName evidence="8">NAD P-binding protein</fullName>
    </recommendedName>
</protein>
<feature type="domain" description="Gfo/Idh/MocA-like oxidoreductase N-terminal" evidence="4">
    <location>
        <begin position="6"/>
        <end position="133"/>
    </location>
</feature>
<organism evidence="6 7">
    <name type="scientific">Gloeophyllum trabeum (strain ATCC 11539 / FP-39264 / Madison 617)</name>
    <name type="common">Brown rot fungus</name>
    <dbReference type="NCBI Taxonomy" id="670483"/>
    <lineage>
        <taxon>Eukaryota</taxon>
        <taxon>Fungi</taxon>
        <taxon>Dikarya</taxon>
        <taxon>Basidiomycota</taxon>
        <taxon>Agaricomycotina</taxon>
        <taxon>Agaricomycetes</taxon>
        <taxon>Gloeophyllales</taxon>
        <taxon>Gloeophyllaceae</taxon>
        <taxon>Gloeophyllum</taxon>
    </lineage>
</organism>
<dbReference type="Pfam" id="PF02894">
    <property type="entry name" value="GFO_IDH_MocA_C"/>
    <property type="match status" value="1"/>
</dbReference>
<keyword evidence="3" id="KW-0472">Membrane</keyword>
<gene>
    <name evidence="6" type="ORF">GLOTRDRAFT_27456</name>
</gene>
<evidence type="ECO:0000313" key="6">
    <source>
        <dbReference type="EMBL" id="EPQ59911.1"/>
    </source>
</evidence>
<dbReference type="InterPro" id="IPR000683">
    <property type="entry name" value="Gfo/Idh/MocA-like_OxRdtase_N"/>
</dbReference>
<dbReference type="GeneID" id="19305217"/>
<dbReference type="GO" id="GO:0016491">
    <property type="term" value="F:oxidoreductase activity"/>
    <property type="evidence" value="ECO:0007669"/>
    <property type="project" value="UniProtKB-KW"/>
</dbReference>